<organism evidence="4 5">
    <name type="scientific">Amycolatopsis camponoti</name>
    <dbReference type="NCBI Taxonomy" id="2606593"/>
    <lineage>
        <taxon>Bacteria</taxon>
        <taxon>Bacillati</taxon>
        <taxon>Actinomycetota</taxon>
        <taxon>Actinomycetes</taxon>
        <taxon>Pseudonocardiales</taxon>
        <taxon>Pseudonocardiaceae</taxon>
        <taxon>Amycolatopsis</taxon>
    </lineage>
</organism>
<evidence type="ECO:0000256" key="2">
    <source>
        <dbReference type="ARBA" id="ARBA00022679"/>
    </source>
</evidence>
<reference evidence="4 5" key="1">
    <citation type="submission" date="2019-09" db="EMBL/GenBank/DDBJ databases">
        <authorList>
            <person name="Leyn A S."/>
        </authorList>
    </citation>
    <scope>NUCLEOTIDE SEQUENCE [LARGE SCALE GENOMIC DNA]</scope>
    <source>
        <strain evidence="4">AA231_1</strain>
    </source>
</reference>
<dbReference type="SUPFAM" id="SSF53756">
    <property type="entry name" value="UDP-Glycosyltransferase/glycogen phosphorylase"/>
    <property type="match status" value="1"/>
</dbReference>
<dbReference type="GO" id="GO:0017000">
    <property type="term" value="P:antibiotic biosynthetic process"/>
    <property type="evidence" value="ECO:0007669"/>
    <property type="project" value="UniProtKB-ARBA"/>
</dbReference>
<dbReference type="InterPro" id="IPR006326">
    <property type="entry name" value="UDPGT_MGT-like"/>
</dbReference>
<dbReference type="InterPro" id="IPR050426">
    <property type="entry name" value="Glycosyltransferase_28"/>
</dbReference>
<protein>
    <recommendedName>
        <fullName evidence="3">Erythromycin biosynthesis protein CIII-like C-terminal domain-containing protein</fullName>
    </recommendedName>
</protein>
<evidence type="ECO:0000313" key="5">
    <source>
        <dbReference type="Proteomes" id="UP000399805"/>
    </source>
</evidence>
<keyword evidence="2" id="KW-0808">Transferase</keyword>
<evidence type="ECO:0000313" key="4">
    <source>
        <dbReference type="EMBL" id="VVJ20846.1"/>
    </source>
</evidence>
<dbReference type="RefSeq" id="WP_155545887.1">
    <property type="nucleotide sequence ID" value="NZ_CABVGP010000002.1"/>
</dbReference>
<dbReference type="InterPro" id="IPR002213">
    <property type="entry name" value="UDP_glucos_trans"/>
</dbReference>
<evidence type="ECO:0000256" key="1">
    <source>
        <dbReference type="ARBA" id="ARBA00009995"/>
    </source>
</evidence>
<dbReference type="NCBIfam" id="TIGR01426">
    <property type="entry name" value="MGT"/>
    <property type="match status" value="1"/>
</dbReference>
<dbReference type="Proteomes" id="UP000399805">
    <property type="component" value="Unassembled WGS sequence"/>
</dbReference>
<dbReference type="GO" id="GO:0008194">
    <property type="term" value="F:UDP-glycosyltransferase activity"/>
    <property type="evidence" value="ECO:0007669"/>
    <property type="project" value="InterPro"/>
</dbReference>
<dbReference type="InterPro" id="IPR010610">
    <property type="entry name" value="EryCIII-like_C"/>
</dbReference>
<dbReference type="Gene3D" id="3.40.50.2000">
    <property type="entry name" value="Glycogen Phosphorylase B"/>
    <property type="match status" value="2"/>
</dbReference>
<dbReference type="Pfam" id="PF06722">
    <property type="entry name" value="EryCIII-like_C"/>
    <property type="match status" value="1"/>
</dbReference>
<dbReference type="PANTHER" id="PTHR48050">
    <property type="entry name" value="STEROL 3-BETA-GLUCOSYLTRANSFERASE"/>
    <property type="match status" value="1"/>
</dbReference>
<accession>A0A6I8LZV1</accession>
<sequence>MTPPSGSHIAFLNYPAHGHVNPTLPVAAELVRRGHRVSYVVAEQYADAVRATGATVLPYESHVPKSWDTVAIPEKITGDVVAEAGLAQALEGFAPLRTALGAFEGDRPDVFLYDAFGYPTGRLLARKWEIPALLMCSTFVANEKFSPYASMAGKVPAPDPAHPALAKAASVVGDVLAEHLPGTSAAEFAEAREDTKLVFLPREFQPGGDTFDDGFAFVGPCLGDRAGGWTPPDDRPVLLIAMGSFGYHHQREFFASCLEAFAGTPWHVVMTIGRLVSPADLGPVPPNFALHPWVPQPAVLSRASGFVSHAGMGSTMESLALGVPPVVVPRTLEQEIVADRLAELGLGVRVDPDAVDAGSLLNAVTGLAEDAGAHERVARMREHITDAGGAAAAADRVEARLTA</sequence>
<dbReference type="AlphaFoldDB" id="A0A6I8LZV1"/>
<comment type="similarity">
    <text evidence="1">Belongs to the UDP-glycosyltransferase family.</text>
</comment>
<dbReference type="GO" id="GO:0016758">
    <property type="term" value="F:hexosyltransferase activity"/>
    <property type="evidence" value="ECO:0007669"/>
    <property type="project" value="InterPro"/>
</dbReference>
<name>A0A6I8LZV1_9PSEU</name>
<dbReference type="CDD" id="cd03784">
    <property type="entry name" value="GT1_Gtf-like"/>
    <property type="match status" value="1"/>
</dbReference>
<proteinExistence type="inferred from homology"/>
<feature type="domain" description="Erythromycin biosynthesis protein CIII-like C-terminal" evidence="3">
    <location>
        <begin position="277"/>
        <end position="384"/>
    </location>
</feature>
<dbReference type="EMBL" id="CABVGP010000002">
    <property type="protein sequence ID" value="VVJ20846.1"/>
    <property type="molecule type" value="Genomic_DNA"/>
</dbReference>
<gene>
    <name evidence="4" type="ORF">AA23TX_05867</name>
</gene>
<keyword evidence="5" id="KW-1185">Reference proteome</keyword>
<dbReference type="PANTHER" id="PTHR48050:SF13">
    <property type="entry name" value="STEROL 3-BETA-GLUCOSYLTRANSFERASE UGT80A2"/>
    <property type="match status" value="1"/>
</dbReference>
<evidence type="ECO:0000259" key="3">
    <source>
        <dbReference type="Pfam" id="PF06722"/>
    </source>
</evidence>
<dbReference type="FunFam" id="3.40.50.2000:FF:000072">
    <property type="entry name" value="Glycosyl transferase"/>
    <property type="match status" value="1"/>
</dbReference>